<evidence type="ECO:0000313" key="2">
    <source>
        <dbReference type="Proteomes" id="UP000246569"/>
    </source>
</evidence>
<organism evidence="1 2">
    <name type="scientific">Plasticicumulans acidivorans</name>
    <dbReference type="NCBI Taxonomy" id="886464"/>
    <lineage>
        <taxon>Bacteria</taxon>
        <taxon>Pseudomonadati</taxon>
        <taxon>Pseudomonadota</taxon>
        <taxon>Gammaproteobacteria</taxon>
        <taxon>Candidatus Competibacteraceae</taxon>
        <taxon>Plasticicumulans</taxon>
    </lineage>
</organism>
<reference evidence="1 2" key="1">
    <citation type="submission" date="2018-05" db="EMBL/GenBank/DDBJ databases">
        <title>Genomic Encyclopedia of Type Strains, Phase IV (KMG-IV): sequencing the most valuable type-strain genomes for metagenomic binning, comparative biology and taxonomic classification.</title>
        <authorList>
            <person name="Goeker M."/>
        </authorList>
    </citation>
    <scope>NUCLEOTIDE SEQUENCE [LARGE SCALE GENOMIC DNA]</scope>
    <source>
        <strain evidence="1 2">DSM 23606</strain>
    </source>
</reference>
<accession>A0A317MSF3</accession>
<dbReference type="Proteomes" id="UP000246569">
    <property type="component" value="Unassembled WGS sequence"/>
</dbReference>
<keyword evidence="2" id="KW-1185">Reference proteome</keyword>
<comment type="caution">
    <text evidence="1">The sequence shown here is derived from an EMBL/GenBank/DDBJ whole genome shotgun (WGS) entry which is preliminary data.</text>
</comment>
<name>A0A317MSF3_9GAMM</name>
<protein>
    <submittedName>
        <fullName evidence="1">Uncharacterized protein</fullName>
    </submittedName>
</protein>
<evidence type="ECO:0000313" key="1">
    <source>
        <dbReference type="EMBL" id="PWV59564.1"/>
    </source>
</evidence>
<dbReference type="AlphaFoldDB" id="A0A317MSF3"/>
<proteinExistence type="predicted"/>
<dbReference type="EMBL" id="QGTJ01000010">
    <property type="protein sequence ID" value="PWV59564.1"/>
    <property type="molecule type" value="Genomic_DNA"/>
</dbReference>
<sequence length="105" mass="11792">MSDELSSAARALLKSEPTLAQLIDFVHTYDPTAQLRASWGERFEPRRDYLLGRVQDMLFLGKEFPGNHAEIVLCMAYCVTTAPYLGVAPAQVQRYLSSLLRELAT</sequence>
<dbReference type="RefSeq" id="WP_110019613.1">
    <property type="nucleotide sequence ID" value="NZ_QGTJ01000010.1"/>
</dbReference>
<gene>
    <name evidence="1" type="ORF">C7443_110109</name>
</gene>